<dbReference type="InterPro" id="IPR027417">
    <property type="entry name" value="P-loop_NTPase"/>
</dbReference>
<dbReference type="PANTHER" id="PTHR43776:SF7">
    <property type="entry name" value="D,D-DIPEPTIDE TRANSPORT ATP-BINDING PROTEIN DDPF-RELATED"/>
    <property type="match status" value="1"/>
</dbReference>
<comment type="caution">
    <text evidence="6">The sequence shown here is derived from an EMBL/GenBank/DDBJ whole genome shotgun (WGS) entry which is preliminary data.</text>
</comment>
<organism evidence="6 7">
    <name type="scientific">Macrococcus brunensis</name>
    <dbReference type="NCBI Taxonomy" id="198483"/>
    <lineage>
        <taxon>Bacteria</taxon>
        <taxon>Bacillati</taxon>
        <taxon>Bacillota</taxon>
        <taxon>Bacilli</taxon>
        <taxon>Bacillales</taxon>
        <taxon>Staphylococcaceae</taxon>
        <taxon>Macrococcus</taxon>
    </lineage>
</organism>
<keyword evidence="3" id="KW-0547">Nucleotide-binding</keyword>
<dbReference type="InterPro" id="IPR013563">
    <property type="entry name" value="Oligopep_ABC_C"/>
</dbReference>
<dbReference type="OrthoDB" id="9802264at2"/>
<dbReference type="EMBL" id="SCWA01000016">
    <property type="protein sequence ID" value="TDL95248.1"/>
    <property type="molecule type" value="Genomic_DNA"/>
</dbReference>
<feature type="domain" description="ABC transporter" evidence="5">
    <location>
        <begin position="4"/>
        <end position="247"/>
    </location>
</feature>
<dbReference type="GO" id="GO:0016887">
    <property type="term" value="F:ATP hydrolysis activity"/>
    <property type="evidence" value="ECO:0007669"/>
    <property type="project" value="InterPro"/>
</dbReference>
<name>A0A4R6BBP5_9STAP</name>
<keyword evidence="4 6" id="KW-0067">ATP-binding</keyword>
<accession>A0A4R6BBP5</accession>
<dbReference type="GO" id="GO:0015833">
    <property type="term" value="P:peptide transport"/>
    <property type="evidence" value="ECO:0007669"/>
    <property type="project" value="InterPro"/>
</dbReference>
<reference evidence="6 7" key="1">
    <citation type="submission" date="2019-01" db="EMBL/GenBank/DDBJ databases">
        <title>Draft genome sequences of the type strains of six Macrococcus species.</title>
        <authorList>
            <person name="Mazhar S."/>
            <person name="Altermann E."/>
            <person name="Hill C."/>
            <person name="Mcauliffe O."/>
        </authorList>
    </citation>
    <scope>NUCLEOTIDE SEQUENCE [LARGE SCALE GENOMIC DNA]</scope>
    <source>
        <strain evidence="6 7">CCM4811</strain>
    </source>
</reference>
<dbReference type="Proteomes" id="UP000295310">
    <property type="component" value="Unassembled WGS sequence"/>
</dbReference>
<proteinExistence type="inferred from homology"/>
<dbReference type="AlphaFoldDB" id="A0A4R6BBP5"/>
<comment type="similarity">
    <text evidence="1">Belongs to the ABC transporter superfamily.</text>
</comment>
<dbReference type="SMART" id="SM00382">
    <property type="entry name" value="AAA"/>
    <property type="match status" value="1"/>
</dbReference>
<dbReference type="SUPFAM" id="SSF52540">
    <property type="entry name" value="P-loop containing nucleoside triphosphate hydrolases"/>
    <property type="match status" value="1"/>
</dbReference>
<dbReference type="Gene3D" id="3.40.50.300">
    <property type="entry name" value="P-loop containing nucleotide triphosphate hydrolases"/>
    <property type="match status" value="1"/>
</dbReference>
<dbReference type="PROSITE" id="PS00211">
    <property type="entry name" value="ABC_TRANSPORTER_1"/>
    <property type="match status" value="1"/>
</dbReference>
<gene>
    <name evidence="6" type="ORF">ERX27_08830</name>
</gene>
<dbReference type="InterPro" id="IPR003439">
    <property type="entry name" value="ABC_transporter-like_ATP-bd"/>
</dbReference>
<evidence type="ECO:0000313" key="6">
    <source>
        <dbReference type="EMBL" id="TDL95248.1"/>
    </source>
</evidence>
<evidence type="ECO:0000256" key="2">
    <source>
        <dbReference type="ARBA" id="ARBA00022448"/>
    </source>
</evidence>
<dbReference type="PROSITE" id="PS50893">
    <property type="entry name" value="ABC_TRANSPORTER_2"/>
    <property type="match status" value="1"/>
</dbReference>
<dbReference type="InterPro" id="IPR017871">
    <property type="entry name" value="ABC_transporter-like_CS"/>
</dbReference>
<dbReference type="FunFam" id="3.40.50.300:FF:000016">
    <property type="entry name" value="Oligopeptide ABC transporter ATP-binding component"/>
    <property type="match status" value="1"/>
</dbReference>
<dbReference type="GO" id="GO:0055085">
    <property type="term" value="P:transmembrane transport"/>
    <property type="evidence" value="ECO:0007669"/>
    <property type="project" value="UniProtKB-ARBA"/>
</dbReference>
<keyword evidence="7" id="KW-1185">Reference proteome</keyword>
<evidence type="ECO:0000256" key="4">
    <source>
        <dbReference type="ARBA" id="ARBA00022840"/>
    </source>
</evidence>
<evidence type="ECO:0000259" key="5">
    <source>
        <dbReference type="PROSITE" id="PS50893"/>
    </source>
</evidence>
<dbReference type="Pfam" id="PF00005">
    <property type="entry name" value="ABC_tran"/>
    <property type="match status" value="1"/>
</dbReference>
<evidence type="ECO:0000313" key="7">
    <source>
        <dbReference type="Proteomes" id="UP000295310"/>
    </source>
</evidence>
<evidence type="ECO:0000256" key="3">
    <source>
        <dbReference type="ARBA" id="ARBA00022741"/>
    </source>
</evidence>
<dbReference type="RefSeq" id="WP_133432478.1">
    <property type="nucleotide sequence ID" value="NZ_SCWA01000016.1"/>
</dbReference>
<dbReference type="GO" id="GO:0005524">
    <property type="term" value="F:ATP binding"/>
    <property type="evidence" value="ECO:0007669"/>
    <property type="project" value="UniProtKB-KW"/>
</dbReference>
<sequence>MSLMTIEQVDKFYPQKVGSPVQILHSVSFTINEGEVLGVVGESGSGKSTLGKLLTKIESYQHGSIHFKGQPIDTLSKKELKNFRRQVQMIFQDPDSSLNPRMKVHDIILEGVRGFGIQVGDEDAFVQERLNEVGLSSQFKDRYPSELSGGQKQRVGIARALAVEPEFLVADEPISALDVSVQAQVLNLIRKLQREKALTYLFIGHDLNVVRYISDRIIVMYNGSILEIAESEELFSNPKHPYTKRLMDSSPVQHPKDRRVNEVSVDRPDYGAVKSYQQISDSHLVAVH</sequence>
<dbReference type="InterPro" id="IPR003593">
    <property type="entry name" value="AAA+_ATPase"/>
</dbReference>
<keyword evidence="2" id="KW-0813">Transport</keyword>
<dbReference type="Pfam" id="PF08352">
    <property type="entry name" value="oligo_HPY"/>
    <property type="match status" value="1"/>
</dbReference>
<dbReference type="CDD" id="cd03257">
    <property type="entry name" value="ABC_NikE_OppD_transporters"/>
    <property type="match status" value="1"/>
</dbReference>
<protein>
    <submittedName>
        <fullName evidence="6">ABC transporter ATP-binding protein</fullName>
    </submittedName>
</protein>
<dbReference type="InterPro" id="IPR050319">
    <property type="entry name" value="ABC_transp_ATP-bind"/>
</dbReference>
<evidence type="ECO:0000256" key="1">
    <source>
        <dbReference type="ARBA" id="ARBA00005417"/>
    </source>
</evidence>
<dbReference type="PANTHER" id="PTHR43776">
    <property type="entry name" value="TRANSPORT ATP-BINDING PROTEIN"/>
    <property type="match status" value="1"/>
</dbReference>